<dbReference type="GeneID" id="34597322"/>
<dbReference type="EMBL" id="LVKK01000009">
    <property type="protein sequence ID" value="OAG43560.1"/>
    <property type="molecule type" value="Genomic_DNA"/>
</dbReference>
<keyword evidence="4" id="KW-1185">Reference proteome</keyword>
<feature type="compositionally biased region" description="Basic and acidic residues" evidence="1">
    <location>
        <begin position="377"/>
        <end position="386"/>
    </location>
</feature>
<evidence type="ECO:0000313" key="4">
    <source>
        <dbReference type="Proteomes" id="UP000077002"/>
    </source>
</evidence>
<evidence type="ECO:0000256" key="1">
    <source>
        <dbReference type="SAM" id="MobiDB-lite"/>
    </source>
</evidence>
<comment type="caution">
    <text evidence="3">The sequence shown here is derived from an EMBL/GenBank/DDBJ whole genome shotgun (WGS) entry which is preliminary data.</text>
</comment>
<dbReference type="RefSeq" id="XP_022515512.1">
    <property type="nucleotide sequence ID" value="XM_022652126.1"/>
</dbReference>
<feature type="region of interest" description="Disordered" evidence="1">
    <location>
        <begin position="263"/>
        <end position="386"/>
    </location>
</feature>
<dbReference type="InterPro" id="IPR039931">
    <property type="entry name" value="EEIG1/2-like"/>
</dbReference>
<feature type="compositionally biased region" description="Polar residues" evidence="1">
    <location>
        <begin position="350"/>
        <end position="359"/>
    </location>
</feature>
<feature type="region of interest" description="Disordered" evidence="1">
    <location>
        <begin position="415"/>
        <end position="450"/>
    </location>
</feature>
<dbReference type="InterPro" id="IPR048400">
    <property type="entry name" value="SLS1_N"/>
</dbReference>
<proteinExistence type="predicted"/>
<feature type="compositionally biased region" description="Low complexity" evidence="1">
    <location>
        <begin position="278"/>
        <end position="301"/>
    </location>
</feature>
<dbReference type="Proteomes" id="UP000077002">
    <property type="component" value="Unassembled WGS sequence"/>
</dbReference>
<organism evidence="3 4">
    <name type="scientific">Fonsecaea monophora</name>
    <dbReference type="NCBI Taxonomy" id="254056"/>
    <lineage>
        <taxon>Eukaryota</taxon>
        <taxon>Fungi</taxon>
        <taxon>Dikarya</taxon>
        <taxon>Ascomycota</taxon>
        <taxon>Pezizomycotina</taxon>
        <taxon>Eurotiomycetes</taxon>
        <taxon>Chaetothyriomycetidae</taxon>
        <taxon>Chaetothyriales</taxon>
        <taxon>Herpotrichiellaceae</taxon>
        <taxon>Fonsecaea</taxon>
    </lineage>
</organism>
<dbReference type="PANTHER" id="PTHR21456">
    <property type="entry name" value="FAMILY WITH SEQUENCE SIMILARITY 102"/>
    <property type="match status" value="1"/>
</dbReference>
<dbReference type="Pfam" id="PF20778">
    <property type="entry name" value="SLS1_C"/>
    <property type="match status" value="1"/>
</dbReference>
<dbReference type="PROSITE" id="PS51840">
    <property type="entry name" value="C2_NT"/>
    <property type="match status" value="1"/>
</dbReference>
<dbReference type="InterPro" id="IPR048401">
    <property type="entry name" value="SLS1_C"/>
</dbReference>
<accession>A0A177FIT9</accession>
<name>A0A177FIT9_9EURO</name>
<evidence type="ECO:0000259" key="2">
    <source>
        <dbReference type="PROSITE" id="PS51840"/>
    </source>
</evidence>
<sequence length="1170" mass="130263">MQAFVIQGDGDDAGGILLHAARNMLRKQALINLAFSVPKNRKPKFDLVLRIIDLTNIPLIYGTACVRWHLSSSNAAEHRGRTEKAPIEEHKATWDYWKEIPVRLTIDKTGMLQECDIHFEVLQEFHEGGRGGRVHLGNVKLNLAEYTRLPDLPPADRDPQDEADDGSITRRYLLQDSKVNSTLKIGIRMRQTEGDSNFIAPPLRSAMVVGGIAGVLTTEAGEGDDIPSITSKTRELSEAQDIYRRTLAATWACQSGELPPDKLIENLFAGGDGGVRPQSSSSKASNQQQQQREQQQQHQQQNTRLGLREENGSSSSDEPRRPVTPRQFLTPQVFASGISHGQGHRRGSSRDSPTLQTTAAGAVSGRASIEQQVHASQQEHRRRDRSEYHEFTEFDLRDDLRSWEIGGVAAHQLPHEEVDEGDTHPPPPPPHLEDDLKSQQTTPLRPNFRRHNFRKWKPKPTAQLGVNSLGTPAEVLLLPTRDRRIPEVPMDEGTGKMLGSTLEESINSESAPLSGPKLVENIEHVRSLVGKMRGQLEKHEWTTLKRQLHTGFQKQQLTKYIRLRKGHLPVTEDLEKYNKREVIKYLVEEVWGFTTPVQDEPVSTGKQSKMVITLHEPVKFDHLLMHPSQPLKKIAEELDVQLDVYPSQYKIRATGSRSNAQQALQRISRYVKNLGQIVIPLHDTHRDMYQDPATRQYLTAYLKSIQRKYQGLNIGMDEQCIRIVHHGNQRGADQARREILLSVPTGTTSGESVIWPRKVTSAIAHQPFPPPSEFPALLHHTQWLRLVSISPSPPTGNAGTRKEAALTPILQGLRGAFDPVAKVGSEGNRQELYHNVTAKFGQALTKEVLQAANGDAAKRVAVDSQKQGRYFVGGGPFLAQHLALMEPWIDPPSIPANDIDQYARAILRLELSPVLTSTGLPAFEIFVTAGEAMGGQRPRLKVVRVSAIHQEKHFTVLCPHTRMDVLLTQQLKQDLAYPGSSETDVVQAFMNALRVYIGNAQGHGSSDWVFRPFVTLQVPFSLQEARKQTQQAAVLDARQGTRTGGKTKGAKSPAGTIEKKQEYILRSVDVVDVDSRLFSVESASKIPKTKADPKSTSKRTSMSTARFCLDHVTYTGAAGTRQELRLAERPLLSPPTFAQPDLPVFVKAALDLVKRLDNDPTKAIPAKTTG</sequence>
<dbReference type="InterPro" id="IPR019448">
    <property type="entry name" value="NT-C2"/>
</dbReference>
<gene>
    <name evidence="3" type="ORF">AYO21_02146</name>
</gene>
<dbReference type="Pfam" id="PF20776">
    <property type="entry name" value="SLS1_N"/>
    <property type="match status" value="1"/>
</dbReference>
<dbReference type="OrthoDB" id="5392646at2759"/>
<dbReference type="AlphaFoldDB" id="A0A177FIT9"/>
<feature type="domain" description="C2 NT-type" evidence="2">
    <location>
        <begin position="35"/>
        <end position="191"/>
    </location>
</feature>
<protein>
    <recommendedName>
        <fullName evidence="2">C2 NT-type domain-containing protein</fullName>
    </recommendedName>
</protein>
<feature type="compositionally biased region" description="Basic and acidic residues" evidence="1">
    <location>
        <begin position="306"/>
        <end position="321"/>
    </location>
</feature>
<dbReference type="Pfam" id="PF10358">
    <property type="entry name" value="NT-C2"/>
    <property type="match status" value="1"/>
</dbReference>
<evidence type="ECO:0000313" key="3">
    <source>
        <dbReference type="EMBL" id="OAG43560.1"/>
    </source>
</evidence>
<dbReference type="PANTHER" id="PTHR21456:SF1">
    <property type="entry name" value="C2 NT-TYPE DOMAIN-CONTAINING PROTEIN"/>
    <property type="match status" value="1"/>
</dbReference>
<reference evidence="3 4" key="1">
    <citation type="submission" date="2016-03" db="EMBL/GenBank/DDBJ databases">
        <title>Draft genome sequence of the Fonsecaea monophora CBS 269.37.</title>
        <authorList>
            <person name="Bombassaro A."/>
            <person name="Vinicius W.A."/>
            <person name="De Hoog S."/>
            <person name="Sun J."/>
            <person name="Souza E.M."/>
            <person name="Raittz R.T."/>
            <person name="Costa F."/>
            <person name="Leao A.C."/>
            <person name="Tadra-Sfeir M.Z."/>
            <person name="Baura V."/>
            <person name="Balsanelli E."/>
            <person name="Pedrosa F.O."/>
            <person name="Moreno L.F."/>
            <person name="Steffens M.B."/>
            <person name="Xi L."/>
            <person name="Bocca A.L."/>
            <person name="Felipe M.S."/>
            <person name="Teixeira M."/>
            <person name="Telles Filho F.Q."/>
            <person name="Azevedo C.M."/>
            <person name="Gomes R."/>
            <person name="Vicente V.A."/>
        </authorList>
    </citation>
    <scope>NUCLEOTIDE SEQUENCE [LARGE SCALE GENOMIC DNA]</scope>
    <source>
        <strain evidence="3 4">CBS 269.37</strain>
    </source>
</reference>